<evidence type="ECO:0000256" key="5">
    <source>
        <dbReference type="SAM" id="SignalP"/>
    </source>
</evidence>
<proteinExistence type="predicted"/>
<feature type="domain" description="Thioredoxin" evidence="6">
    <location>
        <begin position="235"/>
        <end position="373"/>
    </location>
</feature>
<dbReference type="PROSITE" id="PS51257">
    <property type="entry name" value="PROKAR_LIPOPROTEIN"/>
    <property type="match status" value="1"/>
</dbReference>
<feature type="chain" id="PRO_5046262480" evidence="5">
    <location>
        <begin position="21"/>
        <end position="373"/>
    </location>
</feature>
<dbReference type="Pfam" id="PF14289">
    <property type="entry name" value="DUF4369"/>
    <property type="match status" value="1"/>
</dbReference>
<evidence type="ECO:0000256" key="2">
    <source>
        <dbReference type="ARBA" id="ARBA00022748"/>
    </source>
</evidence>
<dbReference type="PANTHER" id="PTHR42852">
    <property type="entry name" value="THIOL:DISULFIDE INTERCHANGE PROTEIN DSBE"/>
    <property type="match status" value="1"/>
</dbReference>
<keyword evidence="4" id="KW-0676">Redox-active center</keyword>
<dbReference type="PANTHER" id="PTHR42852:SF6">
    <property type="entry name" value="THIOL:DISULFIDE INTERCHANGE PROTEIN DSBE"/>
    <property type="match status" value="1"/>
</dbReference>
<dbReference type="Gene3D" id="3.40.30.10">
    <property type="entry name" value="Glutaredoxin"/>
    <property type="match status" value="1"/>
</dbReference>
<sequence>MTKFNYVFLLAALLLVAACSNEVKEEAVFDGEVIISGKLKNTPEGVLILSRYTDNSVEPIDTLSLQDNGKFEYNLSLEGPTFYELDLFGVKQVRLALYNEDVTVNYDFDDEESLAVSGSFDTEQVSKVDQLADDYQEQINQLNSDYYEALSAKDEAAVKSIQEKALTLESDHSAKVKSTIDGMNGSFAALAAVGMLNPRNDFSYIDSLVTELDQKYPETKMIVALKQQLDEMRALSIGQPAPEITLPNPEGEEVKLSDFKGKYVLIDFWAAWCKPCREENPNVVRLYNEYNAEGFEVFGVSLDRSKDAWVKAIEEDNLTWTHVSDLKYFNSEAAATYKINAIPATYMIDPEGKIIAKDLRGPALENKLKEIFE</sequence>
<evidence type="ECO:0000313" key="8">
    <source>
        <dbReference type="Proteomes" id="UP000647339"/>
    </source>
</evidence>
<dbReference type="Pfam" id="PF00578">
    <property type="entry name" value="AhpC-TSA"/>
    <property type="match status" value="1"/>
</dbReference>
<dbReference type="SUPFAM" id="SSF52833">
    <property type="entry name" value="Thioredoxin-like"/>
    <property type="match status" value="1"/>
</dbReference>
<dbReference type="InterPro" id="IPR050553">
    <property type="entry name" value="Thioredoxin_ResA/DsbE_sf"/>
</dbReference>
<name>A0ABQ1UZG5_9BACT</name>
<dbReference type="RefSeq" id="WP_137403345.1">
    <property type="nucleotide sequence ID" value="NZ_BMIU01000008.1"/>
</dbReference>
<feature type="signal peptide" evidence="5">
    <location>
        <begin position="1"/>
        <end position="20"/>
    </location>
</feature>
<evidence type="ECO:0000256" key="3">
    <source>
        <dbReference type="ARBA" id="ARBA00023157"/>
    </source>
</evidence>
<accession>A0ABQ1UZG5</accession>
<comment type="subcellular location">
    <subcellularLocation>
        <location evidence="1">Cell envelope</location>
    </subcellularLocation>
</comment>
<keyword evidence="5" id="KW-0732">Signal</keyword>
<evidence type="ECO:0000259" key="6">
    <source>
        <dbReference type="PROSITE" id="PS51352"/>
    </source>
</evidence>
<evidence type="ECO:0000313" key="7">
    <source>
        <dbReference type="EMBL" id="GGF31622.1"/>
    </source>
</evidence>
<dbReference type="InterPro" id="IPR036249">
    <property type="entry name" value="Thioredoxin-like_sf"/>
</dbReference>
<reference evidence="8" key="1">
    <citation type="journal article" date="2019" name="Int. J. Syst. Evol. Microbiol.">
        <title>The Global Catalogue of Microorganisms (GCM) 10K type strain sequencing project: providing services to taxonomists for standard genome sequencing and annotation.</title>
        <authorList>
            <consortium name="The Broad Institute Genomics Platform"/>
            <consortium name="The Broad Institute Genome Sequencing Center for Infectious Disease"/>
            <person name="Wu L."/>
            <person name="Ma J."/>
        </authorList>
    </citation>
    <scope>NUCLEOTIDE SEQUENCE [LARGE SCALE GENOMIC DNA]</scope>
    <source>
        <strain evidence="8">CGMCC 1.15407</strain>
    </source>
</reference>
<keyword evidence="3" id="KW-1015">Disulfide bond</keyword>
<dbReference type="Proteomes" id="UP000647339">
    <property type="component" value="Unassembled WGS sequence"/>
</dbReference>
<protein>
    <submittedName>
        <fullName evidence="7">Thiol:disulfide interchange protein</fullName>
    </submittedName>
</protein>
<keyword evidence="2" id="KW-0201">Cytochrome c-type biogenesis</keyword>
<dbReference type="InterPro" id="IPR025380">
    <property type="entry name" value="DUF4369"/>
</dbReference>
<evidence type="ECO:0000256" key="1">
    <source>
        <dbReference type="ARBA" id="ARBA00004196"/>
    </source>
</evidence>
<dbReference type="EMBL" id="BMIU01000008">
    <property type="protein sequence ID" value="GGF31622.1"/>
    <property type="molecule type" value="Genomic_DNA"/>
</dbReference>
<organism evidence="7 8">
    <name type="scientific">Echinicola rosea</name>
    <dbReference type="NCBI Taxonomy" id="1807691"/>
    <lineage>
        <taxon>Bacteria</taxon>
        <taxon>Pseudomonadati</taxon>
        <taxon>Bacteroidota</taxon>
        <taxon>Cytophagia</taxon>
        <taxon>Cytophagales</taxon>
        <taxon>Cyclobacteriaceae</taxon>
        <taxon>Echinicola</taxon>
    </lineage>
</organism>
<dbReference type="CDD" id="cd02966">
    <property type="entry name" value="TlpA_like_family"/>
    <property type="match status" value="1"/>
</dbReference>
<comment type="caution">
    <text evidence="7">The sequence shown here is derived from an EMBL/GenBank/DDBJ whole genome shotgun (WGS) entry which is preliminary data.</text>
</comment>
<evidence type="ECO:0000256" key="4">
    <source>
        <dbReference type="ARBA" id="ARBA00023284"/>
    </source>
</evidence>
<dbReference type="InterPro" id="IPR000866">
    <property type="entry name" value="AhpC/TSA"/>
</dbReference>
<dbReference type="InterPro" id="IPR013766">
    <property type="entry name" value="Thioredoxin_domain"/>
</dbReference>
<gene>
    <name evidence="7" type="ORF">GCM10011339_19830</name>
</gene>
<dbReference type="PROSITE" id="PS51352">
    <property type="entry name" value="THIOREDOXIN_2"/>
    <property type="match status" value="1"/>
</dbReference>
<keyword evidence="8" id="KW-1185">Reference proteome</keyword>